<dbReference type="Proteomes" id="UP000240317">
    <property type="component" value="Unassembled WGS sequence"/>
</dbReference>
<evidence type="ECO:0000259" key="3">
    <source>
        <dbReference type="PROSITE" id="PS50234"/>
    </source>
</evidence>
<feature type="signal peptide" evidence="2">
    <location>
        <begin position="1"/>
        <end position="20"/>
    </location>
</feature>
<feature type="domain" description="VWFA" evidence="3">
    <location>
        <begin position="35"/>
        <end position="179"/>
    </location>
</feature>
<feature type="chain" id="PRO_5015467874" evidence="2">
    <location>
        <begin position="21"/>
        <end position="656"/>
    </location>
</feature>
<feature type="transmembrane region" description="Helical" evidence="1">
    <location>
        <begin position="419"/>
        <end position="439"/>
    </location>
</feature>
<dbReference type="EMBL" id="PYSV01000022">
    <property type="protein sequence ID" value="PTA66665.1"/>
    <property type="molecule type" value="Genomic_DNA"/>
</dbReference>
<gene>
    <name evidence="4" type="ORF">C8263_16675</name>
</gene>
<dbReference type="OrthoDB" id="54366at2"/>
<proteinExistence type="predicted"/>
<comment type="caution">
    <text evidence="4">The sequence shown here is derived from an EMBL/GenBank/DDBJ whole genome shotgun (WGS) entry which is preliminary data.</text>
</comment>
<keyword evidence="2" id="KW-0732">Signal</keyword>
<accession>A0A2T3W443</accession>
<evidence type="ECO:0000313" key="5">
    <source>
        <dbReference type="Proteomes" id="UP000240317"/>
    </source>
</evidence>
<evidence type="ECO:0000256" key="1">
    <source>
        <dbReference type="SAM" id="Phobius"/>
    </source>
</evidence>
<keyword evidence="1" id="KW-1133">Transmembrane helix</keyword>
<reference evidence="4 5" key="1">
    <citation type="submission" date="2018-03" db="EMBL/GenBank/DDBJ databases">
        <title>Draft genome of Deinococcus sp. OD32.</title>
        <authorList>
            <person name="Wang X.-P."/>
            <person name="Du Z.-J."/>
        </authorList>
    </citation>
    <scope>NUCLEOTIDE SEQUENCE [LARGE SCALE GENOMIC DNA]</scope>
    <source>
        <strain evidence="4 5">OD32</strain>
    </source>
</reference>
<dbReference type="PROSITE" id="PS50234">
    <property type="entry name" value="VWFA"/>
    <property type="match status" value="1"/>
</dbReference>
<keyword evidence="1" id="KW-0812">Transmembrane</keyword>
<dbReference type="CDD" id="cd00198">
    <property type="entry name" value="vWFA"/>
    <property type="match status" value="1"/>
</dbReference>
<sequence>MRRPALLCALLLTSAAAQEAACTLPQGGALPTRTRAVFVLDTSGSMRGIGDGRADIFERVKASIGAYVRGQRPDRVELLTFDSGLRSRRSFAQPAGTAAWNAALANLKADGTNTHLYRSLQGALAPLTAAGGDVTQVFVLTDGIDNDTREAGRAVTPQVALAAFRGRGPLDRLTYVALGTEIPPEARAALEASTYASGLTVPVGEVPDLAGAGLEGGLRRVTDAARLPPTFAPGTPLTLGVGPALKGAALVPGQGRPALRLPGRVLPGEPALLCAPPPGGAGWIAPRPRRVLLRLTLPGAGLTWLNPGADRTLRAGEDVVLRLRAAPGLNPAAAAVGGLGPGVRGVVEARPGAREFAVRLTGWRPQPGVTLTPTLTFPGLPALALPTVQGAAGGRVPVAARPPAPQGAQVEPGRRSLGALWPGLLAALVGGGLLAALLLGRGRPRRAAPSAARPAPPPAVEGLTYREDRTLSLVSAQGDVTGVPTPLGGPFDLGQLSSVPHLSGLRAEQHRDGLRILRIPPDLDVSQGARLVGPGDVIRPGTLLGVAVARRARAPHPPLGELAGLGLPLALHVGAQSVRLRGPYGEHALNLSAPVTDLGRVLRAPALEDLAVSLSGRDVLLLRVPEHLQVRPAGEASALRPGAALPAHAVIDFLKG</sequence>
<dbReference type="AlphaFoldDB" id="A0A2T3W443"/>
<dbReference type="InterPro" id="IPR002035">
    <property type="entry name" value="VWF_A"/>
</dbReference>
<name>A0A2T3W443_9DEIO</name>
<dbReference type="SUPFAM" id="SSF53300">
    <property type="entry name" value="vWA-like"/>
    <property type="match status" value="1"/>
</dbReference>
<dbReference type="Pfam" id="PF13519">
    <property type="entry name" value="VWA_2"/>
    <property type="match status" value="1"/>
</dbReference>
<protein>
    <submittedName>
        <fullName evidence="4">VWA domain-containing protein</fullName>
    </submittedName>
</protein>
<keyword evidence="5" id="KW-1185">Reference proteome</keyword>
<dbReference type="RefSeq" id="WP_107139267.1">
    <property type="nucleotide sequence ID" value="NZ_PYSV01000022.1"/>
</dbReference>
<dbReference type="Gene3D" id="3.40.50.410">
    <property type="entry name" value="von Willebrand factor, type A domain"/>
    <property type="match status" value="1"/>
</dbReference>
<organism evidence="4 5">
    <name type="scientific">Deinococcus arcticus</name>
    <dbReference type="NCBI Taxonomy" id="2136176"/>
    <lineage>
        <taxon>Bacteria</taxon>
        <taxon>Thermotogati</taxon>
        <taxon>Deinococcota</taxon>
        <taxon>Deinococci</taxon>
        <taxon>Deinococcales</taxon>
        <taxon>Deinococcaceae</taxon>
        <taxon>Deinococcus</taxon>
    </lineage>
</organism>
<dbReference type="InterPro" id="IPR036465">
    <property type="entry name" value="vWFA_dom_sf"/>
</dbReference>
<evidence type="ECO:0000313" key="4">
    <source>
        <dbReference type="EMBL" id="PTA66665.1"/>
    </source>
</evidence>
<evidence type="ECO:0000256" key="2">
    <source>
        <dbReference type="SAM" id="SignalP"/>
    </source>
</evidence>
<keyword evidence="1" id="KW-0472">Membrane</keyword>